<dbReference type="EMBL" id="JAPUUL010000715">
    <property type="protein sequence ID" value="KAJ8129600.1"/>
    <property type="molecule type" value="Genomic_DNA"/>
</dbReference>
<proteinExistence type="predicted"/>
<organism evidence="1 2">
    <name type="scientific">Lasiodiplodia mahajangana</name>
    <dbReference type="NCBI Taxonomy" id="1108764"/>
    <lineage>
        <taxon>Eukaryota</taxon>
        <taxon>Fungi</taxon>
        <taxon>Dikarya</taxon>
        <taxon>Ascomycota</taxon>
        <taxon>Pezizomycotina</taxon>
        <taxon>Dothideomycetes</taxon>
        <taxon>Dothideomycetes incertae sedis</taxon>
        <taxon>Botryosphaeriales</taxon>
        <taxon>Botryosphaeriaceae</taxon>
        <taxon>Lasiodiplodia</taxon>
    </lineage>
</organism>
<accession>A0ACC2JQ42</accession>
<evidence type="ECO:0000313" key="1">
    <source>
        <dbReference type="EMBL" id="KAJ8129600.1"/>
    </source>
</evidence>
<dbReference type="Proteomes" id="UP001153332">
    <property type="component" value="Unassembled WGS sequence"/>
</dbReference>
<name>A0ACC2JQ42_9PEZI</name>
<gene>
    <name evidence="1" type="ORF">O1611_g4030</name>
</gene>
<sequence>METAREAEYYPVQLGTWTNWSRGPVFGPTLTLRRREGDLLIAFTALFVAFVSTRGWQILSFVFHRSYASHAPRGAIYHQHQAILRNSSDTTSSIVLLAELLWANREKRRKILRPILTILVAIVYTVAFTVAGGLSSQISTAVGTEVLIKSKNCGWSDDTVYDSPEYLFVTTGLHAGEISNAATYAQQCYSNDTAGILDCGRLATKRIPTQINTQADCPFDDDVCRDTVGNVVIDSGYIDSHHHFGLNTPPSDRILTRLLLHCAPLKTQGYSSQIDTTIGNITVYHYGNKTTSTGIKDYMGTAKSIESQYAYLLSTETIQATANYELSPFGVLVNNGSTERISSFVPADSIFRPDADLTIILLSANGVLHVQPSGDEWYRVSPTNLSVELSTSAGEATRGLFPPQEEASPLGCTHQYQFCRQNRDRCGPLGSFADAVTGAAPMFNTTYDDLTNMAYSGTNASRFNYFRTVVTLTQSLAAILKQMGPTILKSQSSLWAGLQGPLPSNQWQLDVTHWFNIQMAGLQLAFLKTAYFNPTGESASLLRSRRNFTTKAERTLCMNQKIRSTAYGSFSLFGLIFTYVIGFIIITTSYLLEPVFWLLYKGRGYNQHATLEWVTNTTLQLQRLAHEGLGFGSWSNGTDTIPVVKNGDKLSCLDYTNPSHPVLSSAAVAGPSQASLSSTLEETEGENQVGTTDAPSAASEASGGESLEEGPDVEDRLEEEGSAQHGNGQS</sequence>
<evidence type="ECO:0000313" key="2">
    <source>
        <dbReference type="Proteomes" id="UP001153332"/>
    </source>
</evidence>
<reference evidence="1" key="1">
    <citation type="submission" date="2022-12" db="EMBL/GenBank/DDBJ databases">
        <title>Genome Sequence of Lasiodiplodia mahajangana.</title>
        <authorList>
            <person name="Buettner E."/>
        </authorList>
    </citation>
    <scope>NUCLEOTIDE SEQUENCE</scope>
    <source>
        <strain evidence="1">VT137</strain>
    </source>
</reference>
<keyword evidence="2" id="KW-1185">Reference proteome</keyword>
<comment type="caution">
    <text evidence="1">The sequence shown here is derived from an EMBL/GenBank/DDBJ whole genome shotgun (WGS) entry which is preliminary data.</text>
</comment>
<protein>
    <submittedName>
        <fullName evidence="1">Uncharacterized protein</fullName>
    </submittedName>
</protein>